<keyword evidence="2" id="KW-1185">Reference proteome</keyword>
<dbReference type="RefSeq" id="WP_311363546.1">
    <property type="nucleotide sequence ID" value="NZ_JAVRIC010000002.1"/>
</dbReference>
<sequence length="455" mass="51474">MLRTLEEFFRALRGSGLEPGLSECLDAARAAGLVGIEDRERLRDALGSTLAKKAADRAHFDEVFDRFFAFGLFAAAGAAPDVATVTEPADPQQAELPASELLRVIETRDQASLARRLRQAEQAVRLDGAWLFTQRGLYTRRMLEAMGTPALSAERSELQAALDTGRAPPGAAQRIQRLRRAEECLFEEVRDHVGRRVAMYGGAAVERLRDSALAAEPLSRIERRDFDRMRRLVHRLARRLAARHALRSRRRRRGRLDLRRTLARNAAYDGIPFETCWRRRRIDKPRLVVVCDVSRSVQAHARFLLLLLYGLRDLLPDVRSFAFTHHLVDVSERFDADPPHIAIERVLDQVGGTGTNYGLMLRDFARSELPRVDRRCAVIFLGDARNNRAAPETAVLRTLYQRARQVVWLNPEPRSFWGLGDSEMQHYAPCCHAVHECGTLAQLERAVDRLLHSAA</sequence>
<evidence type="ECO:0000313" key="2">
    <source>
        <dbReference type="Proteomes" id="UP001254608"/>
    </source>
</evidence>
<gene>
    <name evidence="1" type="ORF">RM530_02085</name>
</gene>
<dbReference type="Proteomes" id="UP001254608">
    <property type="component" value="Unassembled WGS sequence"/>
</dbReference>
<dbReference type="PANTHER" id="PTHR39338">
    <property type="entry name" value="BLL5662 PROTEIN-RELATED"/>
    <property type="match status" value="1"/>
</dbReference>
<comment type="caution">
    <text evidence="1">The sequence shown here is derived from an EMBL/GenBank/DDBJ whole genome shotgun (WGS) entry which is preliminary data.</text>
</comment>
<protein>
    <submittedName>
        <fullName evidence="1">VWA domain-containing protein</fullName>
    </submittedName>
</protein>
<dbReference type="InterPro" id="IPR008912">
    <property type="entry name" value="Uncharacterised_CoxE"/>
</dbReference>
<reference evidence="1 2" key="1">
    <citation type="submission" date="2023-09" db="EMBL/GenBank/DDBJ databases">
        <authorList>
            <person name="Rey-Velasco X."/>
        </authorList>
    </citation>
    <scope>NUCLEOTIDE SEQUENCE [LARGE SCALE GENOMIC DNA]</scope>
    <source>
        <strain evidence="1 2">W345</strain>
    </source>
</reference>
<organism evidence="1 2">
    <name type="scientific">Banduia mediterranea</name>
    <dbReference type="NCBI Taxonomy" id="3075609"/>
    <lineage>
        <taxon>Bacteria</taxon>
        <taxon>Pseudomonadati</taxon>
        <taxon>Pseudomonadota</taxon>
        <taxon>Gammaproteobacteria</taxon>
        <taxon>Nevskiales</taxon>
        <taxon>Algiphilaceae</taxon>
        <taxon>Banduia</taxon>
    </lineage>
</organism>
<dbReference type="EMBL" id="JAVRIC010000002">
    <property type="protein sequence ID" value="MDT0496155.1"/>
    <property type="molecule type" value="Genomic_DNA"/>
</dbReference>
<proteinExistence type="predicted"/>
<dbReference type="InterPro" id="IPR011195">
    <property type="entry name" value="UCP010256"/>
</dbReference>
<evidence type="ECO:0000313" key="1">
    <source>
        <dbReference type="EMBL" id="MDT0496155.1"/>
    </source>
</evidence>
<dbReference type="PANTHER" id="PTHR39338:SF5">
    <property type="entry name" value="BLR6139 PROTEIN"/>
    <property type="match status" value="1"/>
</dbReference>
<name>A0ABU2WE79_9GAMM</name>
<dbReference type="Pfam" id="PF05762">
    <property type="entry name" value="VWA_CoxE"/>
    <property type="match status" value="1"/>
</dbReference>
<dbReference type="PIRSF" id="PIRSF010256">
    <property type="entry name" value="CoxE_vWa"/>
    <property type="match status" value="1"/>
</dbReference>
<accession>A0ABU2WE79</accession>